<evidence type="ECO:0000256" key="2">
    <source>
        <dbReference type="ARBA" id="ARBA00019577"/>
    </source>
</evidence>
<evidence type="ECO:0000313" key="6">
    <source>
        <dbReference type="Ensembl" id="ENSCWAP00000002440.1"/>
    </source>
</evidence>
<reference evidence="6" key="2">
    <citation type="submission" date="2025-09" db="UniProtKB">
        <authorList>
            <consortium name="Ensembl"/>
        </authorList>
    </citation>
    <scope>IDENTIFICATION</scope>
</reference>
<name>A0A8C3YCK1_9CETA</name>
<dbReference type="GO" id="GO:0016197">
    <property type="term" value="P:endosomal transport"/>
    <property type="evidence" value="ECO:0007669"/>
    <property type="project" value="TreeGrafter"/>
</dbReference>
<dbReference type="Proteomes" id="UP000694540">
    <property type="component" value="Unplaced"/>
</dbReference>
<dbReference type="PANTHER" id="PTHR13073">
    <property type="entry name" value="BLOC-1 COMPLEX SUBUNIT 1"/>
    <property type="match status" value="1"/>
</dbReference>
<evidence type="ECO:0000256" key="1">
    <source>
        <dbReference type="ARBA" id="ARBA00007133"/>
    </source>
</evidence>
<dbReference type="Pfam" id="PF06320">
    <property type="entry name" value="GCN5L1"/>
    <property type="match status" value="1"/>
</dbReference>
<dbReference type="PANTHER" id="PTHR13073:SF0">
    <property type="entry name" value="BIOGENESIS OF LYSOSOME-RELATED ORGANELLES COMPLEX 1 SUBUNIT 1"/>
    <property type="match status" value="1"/>
</dbReference>
<proteinExistence type="inferred from homology"/>
<comment type="function">
    <text evidence="4">Acts as a protein acetyltransferase. Negatively regulates aerobic respiration through mitochondrial protein lysine-acetylation. May counteract the action of the deacetylase SIRT3 by acetylating and regulating proteins of the mitochondrial respiratory chain including ATP5F1A and NDUFA9. Acts as a regulator of mTORC2 signaling in response to hypotoxic stress by mediating acetylation of RICTOR, thereby protecting RICTOR against ubiquitination and subsequent degradation by the proteasome.</text>
</comment>
<dbReference type="GO" id="GO:0031083">
    <property type="term" value="C:BLOC-1 complex"/>
    <property type="evidence" value="ECO:0007669"/>
    <property type="project" value="InterPro"/>
</dbReference>
<protein>
    <recommendedName>
        <fullName evidence="2">Biogenesis of lysosome-related organelles complex 1 subunit 1</fullName>
    </recommendedName>
    <alternativeName>
        <fullName evidence="5">Protein acetyltransferase BLOC1S1</fullName>
    </alternativeName>
</protein>
<dbReference type="AlphaFoldDB" id="A0A8C3YCK1"/>
<evidence type="ECO:0000256" key="5">
    <source>
        <dbReference type="ARBA" id="ARBA00050048"/>
    </source>
</evidence>
<reference evidence="6" key="1">
    <citation type="submission" date="2025-08" db="UniProtKB">
        <authorList>
            <consortium name="Ensembl"/>
        </authorList>
    </citation>
    <scope>IDENTIFICATION</scope>
</reference>
<comment type="similarity">
    <text evidence="1">Belongs to the BLOC1S1 family.</text>
</comment>
<organism evidence="6 7">
    <name type="scientific">Catagonus wagneri</name>
    <name type="common">Chacoan peccary</name>
    <dbReference type="NCBI Taxonomy" id="51154"/>
    <lineage>
        <taxon>Eukaryota</taxon>
        <taxon>Metazoa</taxon>
        <taxon>Chordata</taxon>
        <taxon>Craniata</taxon>
        <taxon>Vertebrata</taxon>
        <taxon>Euteleostomi</taxon>
        <taxon>Mammalia</taxon>
        <taxon>Eutheria</taxon>
        <taxon>Laurasiatheria</taxon>
        <taxon>Artiodactyla</taxon>
        <taxon>Suina</taxon>
        <taxon>Tayassuidae</taxon>
        <taxon>Catagonus</taxon>
    </lineage>
</organism>
<keyword evidence="7" id="KW-1185">Reference proteome</keyword>
<sequence length="131" mass="14952">MAQAYINQRKLDHEVKTRQVQAAQFAKQTGQWIGMVENFNQTPKELRNVENWAPSIELDMCTIATMPEYVYKGQLPALPLLAPGCLSFPHSSFPPPGGQAVSKNLPPKNAWTKRSRRDLYSFRRKLLLLLK</sequence>
<evidence type="ECO:0000313" key="7">
    <source>
        <dbReference type="Proteomes" id="UP000694540"/>
    </source>
</evidence>
<accession>A0A8C3YCK1</accession>
<evidence type="ECO:0000256" key="3">
    <source>
        <dbReference type="ARBA" id="ARBA00047787"/>
    </source>
</evidence>
<dbReference type="Ensembl" id="ENSCWAT00000002659.1">
    <property type="protein sequence ID" value="ENSCWAP00000002440.1"/>
    <property type="gene ID" value="ENSCWAG00000001965.1"/>
</dbReference>
<dbReference type="InterPro" id="IPR009395">
    <property type="entry name" value="BLOC1S1"/>
</dbReference>
<comment type="catalytic activity">
    <reaction evidence="3">
        <text>L-lysyl-[protein] + acetyl-CoA = N(6)-acetyl-L-lysyl-[protein] + CoA + H(+)</text>
        <dbReference type="Rhea" id="RHEA:45948"/>
        <dbReference type="Rhea" id="RHEA-COMP:9752"/>
        <dbReference type="Rhea" id="RHEA-COMP:10731"/>
        <dbReference type="ChEBI" id="CHEBI:15378"/>
        <dbReference type="ChEBI" id="CHEBI:29969"/>
        <dbReference type="ChEBI" id="CHEBI:57287"/>
        <dbReference type="ChEBI" id="CHEBI:57288"/>
        <dbReference type="ChEBI" id="CHEBI:61930"/>
    </reaction>
    <physiologicalReaction direction="left-to-right" evidence="3">
        <dbReference type="Rhea" id="RHEA:45949"/>
    </physiologicalReaction>
</comment>
<dbReference type="GeneTree" id="ENSGT00390000002689"/>
<evidence type="ECO:0000256" key="4">
    <source>
        <dbReference type="ARBA" id="ARBA00049956"/>
    </source>
</evidence>